<evidence type="ECO:0000256" key="1">
    <source>
        <dbReference type="SAM" id="MobiDB-lite"/>
    </source>
</evidence>
<proteinExistence type="predicted"/>
<sequence length="228" mass="26372">MQQRRKARRFLGKLVEVKGLSPSTTNQKLIAAAIMILLPPYRYSKSADVLANDMFSEESPYPRNAYPQNESRNGNHFYGRGRIRRRGSYNNRRGANYGHNSSRNLSRRPYLGTQNGRDFRNDGARKIYPYNTGSNQTSYRGHNSRGNFNERYFHHTIPDGKKMTANGNSTRKEPEEAVNTAKPVAALRNKSKIDKIRVYWLEMFSSHKQSSNSYQGLDCSRLERGRKW</sequence>
<dbReference type="EMBL" id="LNIX01000011">
    <property type="protein sequence ID" value="OXA49017.1"/>
    <property type="molecule type" value="Genomic_DNA"/>
</dbReference>
<evidence type="ECO:0000313" key="3">
    <source>
        <dbReference type="Proteomes" id="UP000198287"/>
    </source>
</evidence>
<feature type="compositionally biased region" description="Low complexity" evidence="1">
    <location>
        <begin position="88"/>
        <end position="98"/>
    </location>
</feature>
<evidence type="ECO:0000313" key="2">
    <source>
        <dbReference type="EMBL" id="OXA49017.1"/>
    </source>
</evidence>
<comment type="caution">
    <text evidence="2">The sequence shown here is derived from an EMBL/GenBank/DDBJ whole genome shotgun (WGS) entry which is preliminary data.</text>
</comment>
<organism evidence="2 3">
    <name type="scientific">Folsomia candida</name>
    <name type="common">Springtail</name>
    <dbReference type="NCBI Taxonomy" id="158441"/>
    <lineage>
        <taxon>Eukaryota</taxon>
        <taxon>Metazoa</taxon>
        <taxon>Ecdysozoa</taxon>
        <taxon>Arthropoda</taxon>
        <taxon>Hexapoda</taxon>
        <taxon>Collembola</taxon>
        <taxon>Entomobryomorpha</taxon>
        <taxon>Isotomoidea</taxon>
        <taxon>Isotomidae</taxon>
        <taxon>Proisotominae</taxon>
        <taxon>Folsomia</taxon>
    </lineage>
</organism>
<dbReference type="Proteomes" id="UP000198287">
    <property type="component" value="Unassembled WGS sequence"/>
</dbReference>
<gene>
    <name evidence="2" type="ORF">Fcan01_16603</name>
</gene>
<feature type="compositionally biased region" description="Polar residues" evidence="1">
    <location>
        <begin position="131"/>
        <end position="141"/>
    </location>
</feature>
<reference evidence="2 3" key="1">
    <citation type="submission" date="2015-12" db="EMBL/GenBank/DDBJ databases">
        <title>The genome of Folsomia candida.</title>
        <authorList>
            <person name="Faddeeva A."/>
            <person name="Derks M.F."/>
            <person name="Anvar Y."/>
            <person name="Smit S."/>
            <person name="Van Straalen N."/>
            <person name="Roelofs D."/>
        </authorList>
    </citation>
    <scope>NUCLEOTIDE SEQUENCE [LARGE SCALE GENOMIC DNA]</scope>
    <source>
        <strain evidence="2 3">VU population</strain>
        <tissue evidence="2">Whole body</tissue>
    </source>
</reference>
<dbReference type="AlphaFoldDB" id="A0A226DWB6"/>
<name>A0A226DWB6_FOLCA</name>
<feature type="region of interest" description="Disordered" evidence="1">
    <location>
        <begin position="60"/>
        <end position="141"/>
    </location>
</feature>
<accession>A0A226DWB6</accession>
<keyword evidence="3" id="KW-1185">Reference proteome</keyword>
<protein>
    <submittedName>
        <fullName evidence="2">Uncharacterized protein</fullName>
    </submittedName>
</protein>